<dbReference type="VEuPathDB" id="TrichDB:TVAGG3_0925610"/>
<reference evidence="1" key="1">
    <citation type="submission" date="2006-10" db="EMBL/GenBank/DDBJ databases">
        <authorList>
            <person name="Amadeo P."/>
            <person name="Zhao Q."/>
            <person name="Wortman J."/>
            <person name="Fraser-Liggett C."/>
            <person name="Carlton J."/>
        </authorList>
    </citation>
    <scope>NUCLEOTIDE SEQUENCE</scope>
    <source>
        <strain evidence="1">G3</strain>
    </source>
</reference>
<dbReference type="KEGG" id="tva:4772888"/>
<protein>
    <submittedName>
        <fullName evidence="1">Cell surface protein, putative</fullName>
    </submittedName>
</protein>
<dbReference type="EMBL" id="DS113263">
    <property type="protein sequence ID" value="EAY14891.1"/>
    <property type="molecule type" value="Genomic_DNA"/>
</dbReference>
<dbReference type="SMR" id="A2DXD9"/>
<dbReference type="OrthoDB" id="2015831at2759"/>
<keyword evidence="2" id="KW-1185">Reference proteome</keyword>
<dbReference type="Gene3D" id="3.80.10.10">
    <property type="entry name" value="Ribonuclease Inhibitor"/>
    <property type="match status" value="1"/>
</dbReference>
<proteinExistence type="predicted"/>
<dbReference type="Pfam" id="PF13306">
    <property type="entry name" value="LRR_5"/>
    <property type="match status" value="1"/>
</dbReference>
<gene>
    <name evidence="1" type="ORF">TVAG_380010</name>
</gene>
<name>A2DXD9_TRIV3</name>
<dbReference type="VEuPathDB" id="TrichDB:TVAG_380010"/>
<organism evidence="1 2">
    <name type="scientific">Trichomonas vaginalis (strain ATCC PRA-98 / G3)</name>
    <dbReference type="NCBI Taxonomy" id="412133"/>
    <lineage>
        <taxon>Eukaryota</taxon>
        <taxon>Metamonada</taxon>
        <taxon>Parabasalia</taxon>
        <taxon>Trichomonadida</taxon>
        <taxon>Trichomonadidae</taxon>
        <taxon>Trichomonas</taxon>
    </lineage>
</organism>
<sequence>MMDTYASTHHLVSINPAIDPNFSGNLIIDKHDDQPIVRISLYAFYRCNITNITLPDSIIFIGDYSFSSSKIESITLGSQLFQIGNAAYSGSQIKFANFSIAKLTRSLGKSIFYGTMIEEVLFPDSMEVFAFTSILYRFFGEFGFICDIDFEYKLNRYDRTLTMAISTSLIYFYASSFKS</sequence>
<dbReference type="AlphaFoldDB" id="A2DXD9"/>
<dbReference type="RefSeq" id="XP_001327114.1">
    <property type="nucleotide sequence ID" value="XM_001327079.1"/>
</dbReference>
<accession>A2DXD9</accession>
<dbReference type="InterPro" id="IPR032675">
    <property type="entry name" value="LRR_dom_sf"/>
</dbReference>
<evidence type="ECO:0000313" key="1">
    <source>
        <dbReference type="EMBL" id="EAY14891.1"/>
    </source>
</evidence>
<dbReference type="InParanoid" id="A2DXD9"/>
<evidence type="ECO:0000313" key="2">
    <source>
        <dbReference type="Proteomes" id="UP000001542"/>
    </source>
</evidence>
<reference evidence="1" key="2">
    <citation type="journal article" date="2007" name="Science">
        <title>Draft genome sequence of the sexually transmitted pathogen Trichomonas vaginalis.</title>
        <authorList>
            <person name="Carlton J.M."/>
            <person name="Hirt R.P."/>
            <person name="Silva J.C."/>
            <person name="Delcher A.L."/>
            <person name="Schatz M."/>
            <person name="Zhao Q."/>
            <person name="Wortman J.R."/>
            <person name="Bidwell S.L."/>
            <person name="Alsmark U.C.M."/>
            <person name="Besteiro S."/>
            <person name="Sicheritz-Ponten T."/>
            <person name="Noel C.J."/>
            <person name="Dacks J.B."/>
            <person name="Foster P.G."/>
            <person name="Simillion C."/>
            <person name="Van de Peer Y."/>
            <person name="Miranda-Saavedra D."/>
            <person name="Barton G.J."/>
            <person name="Westrop G.D."/>
            <person name="Mueller S."/>
            <person name="Dessi D."/>
            <person name="Fiori P.L."/>
            <person name="Ren Q."/>
            <person name="Paulsen I."/>
            <person name="Zhang H."/>
            <person name="Bastida-Corcuera F.D."/>
            <person name="Simoes-Barbosa A."/>
            <person name="Brown M.T."/>
            <person name="Hayes R.D."/>
            <person name="Mukherjee M."/>
            <person name="Okumura C.Y."/>
            <person name="Schneider R."/>
            <person name="Smith A.J."/>
            <person name="Vanacova S."/>
            <person name="Villalvazo M."/>
            <person name="Haas B.J."/>
            <person name="Pertea M."/>
            <person name="Feldblyum T.V."/>
            <person name="Utterback T.R."/>
            <person name="Shu C.L."/>
            <person name="Osoegawa K."/>
            <person name="de Jong P.J."/>
            <person name="Hrdy I."/>
            <person name="Horvathova L."/>
            <person name="Zubacova Z."/>
            <person name="Dolezal P."/>
            <person name="Malik S.B."/>
            <person name="Logsdon J.M. Jr."/>
            <person name="Henze K."/>
            <person name="Gupta A."/>
            <person name="Wang C.C."/>
            <person name="Dunne R.L."/>
            <person name="Upcroft J.A."/>
            <person name="Upcroft P."/>
            <person name="White O."/>
            <person name="Salzberg S.L."/>
            <person name="Tang P."/>
            <person name="Chiu C.-H."/>
            <person name="Lee Y.-S."/>
            <person name="Embley T.M."/>
            <person name="Coombs G.H."/>
            <person name="Mottram J.C."/>
            <person name="Tachezy J."/>
            <person name="Fraser-Liggett C.M."/>
            <person name="Johnson P.J."/>
        </authorList>
    </citation>
    <scope>NUCLEOTIDE SEQUENCE [LARGE SCALE GENOMIC DNA]</scope>
    <source>
        <strain evidence="1">G3</strain>
    </source>
</reference>
<dbReference type="Proteomes" id="UP000001542">
    <property type="component" value="Unassembled WGS sequence"/>
</dbReference>
<dbReference type="InterPro" id="IPR026906">
    <property type="entry name" value="LRR_5"/>
</dbReference>